<feature type="domain" description="Breast cancer type 2 susceptibility protein helical" evidence="10">
    <location>
        <begin position="1117"/>
        <end position="1289"/>
    </location>
</feature>
<proteinExistence type="predicted"/>
<keyword evidence="5" id="KW-0234">DNA repair</keyword>
<dbReference type="SUPFAM" id="SSF81878">
    <property type="entry name" value="BRCA2 tower domain"/>
    <property type="match status" value="1"/>
</dbReference>
<dbReference type="GeneID" id="108569399"/>
<evidence type="ECO:0000256" key="6">
    <source>
        <dbReference type="SAM" id="Coils"/>
    </source>
</evidence>
<evidence type="ECO:0000313" key="12">
    <source>
        <dbReference type="RefSeq" id="XP_017786426.1"/>
    </source>
</evidence>
<dbReference type="Pfam" id="PF09103">
    <property type="entry name" value="BRCA-2_OB1"/>
    <property type="match status" value="1"/>
</dbReference>
<dbReference type="RefSeq" id="XP_017786426.1">
    <property type="nucleotide sequence ID" value="XM_017930937.1"/>
</dbReference>
<feature type="region of interest" description="Disordered" evidence="7">
    <location>
        <begin position="1"/>
        <end position="24"/>
    </location>
</feature>
<feature type="region of interest" description="Disordered" evidence="7">
    <location>
        <begin position="435"/>
        <end position="481"/>
    </location>
</feature>
<keyword evidence="4" id="KW-0233">DNA recombination</keyword>
<evidence type="ECO:0000256" key="4">
    <source>
        <dbReference type="ARBA" id="ARBA00023172"/>
    </source>
</evidence>
<keyword evidence="11" id="KW-1185">Reference proteome</keyword>
<dbReference type="InterPro" id="IPR015252">
    <property type="entry name" value="BRCA2_hlx"/>
</dbReference>
<keyword evidence="6" id="KW-0175">Coiled coil</keyword>
<feature type="compositionally biased region" description="Polar residues" evidence="7">
    <location>
        <begin position="435"/>
        <end position="455"/>
    </location>
</feature>
<feature type="compositionally biased region" description="Basic and acidic residues" evidence="7">
    <location>
        <begin position="456"/>
        <end position="465"/>
    </location>
</feature>
<dbReference type="Proteomes" id="UP000695000">
    <property type="component" value="Unplaced"/>
</dbReference>
<dbReference type="PANTHER" id="PTHR11289:SF0">
    <property type="entry name" value="BREAST CANCER TYPE 2 SUSCEPTIBILITY PROTEIN"/>
    <property type="match status" value="1"/>
</dbReference>
<evidence type="ECO:0000259" key="8">
    <source>
        <dbReference type="Pfam" id="PF09103"/>
    </source>
</evidence>
<evidence type="ECO:0000259" key="10">
    <source>
        <dbReference type="Pfam" id="PF09169"/>
    </source>
</evidence>
<dbReference type="Pfam" id="PF09169">
    <property type="entry name" value="BRCA-2_helical"/>
    <property type="match status" value="1"/>
</dbReference>
<dbReference type="InterPro" id="IPR015188">
    <property type="entry name" value="BRCA2_OB_3"/>
</dbReference>
<dbReference type="InterPro" id="IPR012340">
    <property type="entry name" value="NA-bd_OB-fold"/>
</dbReference>
<organism evidence="11 13">
    <name type="scientific">Nicrophorus vespilloides</name>
    <name type="common">Boreal carrion beetle</name>
    <dbReference type="NCBI Taxonomy" id="110193"/>
    <lineage>
        <taxon>Eukaryota</taxon>
        <taxon>Metazoa</taxon>
        <taxon>Ecdysozoa</taxon>
        <taxon>Arthropoda</taxon>
        <taxon>Hexapoda</taxon>
        <taxon>Insecta</taxon>
        <taxon>Pterygota</taxon>
        <taxon>Neoptera</taxon>
        <taxon>Endopterygota</taxon>
        <taxon>Coleoptera</taxon>
        <taxon>Polyphaga</taxon>
        <taxon>Staphyliniformia</taxon>
        <taxon>Silphidae</taxon>
        <taxon>Nicrophorinae</taxon>
        <taxon>Nicrophorus</taxon>
    </lineage>
</organism>
<sequence length="1827" mass="207642">MESNSTSPGTVADKESLEKPLSPILNKKRYRRKIPLDRQQSKILKVAVENCSNLEYTKCMFKSAGGKNISISENKIKEYKTLFEDILNDNRAESVSKLDKFTMKCKEQQQTVDYNKCASGDVTDGSHNNLNMLYENKKFPISKSTFESEDSMNPNVMKIFLNNTATTESSKESFEKKILQEMKNAYYNNCKEGKEEFKDSQMNYNETSESNSTLACEIENLQCLLDLKLDKQKQFDALQRDIVHLSNMKEAYRLSATSRDVETGTSVSQCSFSDSNYMKSQTSKMSVGFPGFTIEELQQTERMFEQYNLEAAEYKNRIKMHKPERWKKHKFHKHCKAVDGSFVSGEVSETKESSIKRKVKKHKNVCNKSVDKYQKNEYSIIPNSVKMREGSANTSDNRKSLSNSISVSSNNHVQICIGTKRIKINIKSENGSSIRTQVKDNNATTKVESDLQNNVGKHEDNKNKSSSENGGQLKKSEAPNRFSLASGKHVDICKDKFDEAYNMFIDTNNASHGTVKSPDGKKMVGFQSASGKEMRLPKEKMDLAYAVLMDNEEKLEQNPNVKKVCGFQSASGKKMDVPKEKMNLAYAMLTDNEENVGSIQSPNVKKLYGFQSVSGKKLDVPKEKMDLAYIMLMDNKKNVGSIQSPNVKKVCGFQSASGKKVDVPKEKMDLASAMLMDNEENTGAVESLNVKKVCGFQSASGNNVDIPKEKIDLAYAILMDDEVNIESVRCPEIPKISNIQSAPGKKIKIDLANAMLMDNESNIATIESQNAKKKCGFLSASGKKMNVPKEKFDLAYSMLIDNELQPFQSNDLKVDSKVVNKKKLDEAYNIIKETNVSNPLHKNPDFNHPYSNVGFQLGSGKVVDISKDKIDRAHSLLMDGDSEMNDLDIEQSMREFTFASGNKMDISKSKIEQAYNMLMDKNVVESEGCESMGKEKGDYISENTLKFNSAHGKTAHELIVDAVNTYDSAIEKVSSQITPLKKIQQSLPCTSPLTKPLKSMSSKRRLGMQRRNLINISKENLEKTKLLFQDLDTSFDKGASNLACSTPKRKCNDSIEYNSAFHLQTPVFDKPLIGKLDAKHLKSSIIFHEKSCEDLTETQNEIDKEYMELKNKLGILENRMAALEGQKKILENSDESYRRKRLGILSLKKMNSVERVPLQKLFQSSEENIDYFNIDSQIVSVSPWNADKLHFNISKNYQNASVICTMDGATVIPNSSNIVGVTEINNAFRAMEGVDPKLLHKHWVINHYKQIIWKLASYERKFPQYFKGCLTIENIIVHLKYRYDREIDKAERPALRRILECDDVPQKRMVLCVSNIIELYSYKYELELTDGWYTVLTEIDKPLCTQIRKRKIKVGTKLIIQGAELMNSEGCHPLDVPDNVRLKIFFNSTRRAVWHLKLGYYKYPTPFPLPLASLNPEGGVTSCVNIYVARVYPVRYYETTNGARIWRNQRAEENRRQEFDMERAQVVKSIKDKVISDYEKDYFEDKTTSSTDKKDIASITCSKTLHHLVETSMDPDSVMNSLSDAQRNGVFKYMETVNAQKHNDVTRIIAQKLKELKVSERKVSSMVKLLIMDAADGKNSKAYAFNIWQPTEEHMQLFKEQSCLTVYNIGIKPSNEFHSSNTTYFKQLTVGTSKKYQDTQRQLLPIAMTVDRLYKPRFNEFDTVGLVIRITISTYEQELWLSDYIGRLLLVRIMDGPQLCSLLHGVKRGQSVALCNLVMHNCHSRFGEAIANQFSVVSQYPQLKFLQNGLDIFKEQLPNDISRLLAECDETIEGAKYDKSVSRSDVEYLTMDVSNVTDEEYEDNGAIPSRLTKTDVAMSLLDTDQFM</sequence>
<evidence type="ECO:0000256" key="1">
    <source>
        <dbReference type="ARBA" id="ARBA00022737"/>
    </source>
</evidence>
<protein>
    <submittedName>
        <fullName evidence="12 13">Breast cancer type 2 susceptibility protein homolog</fullName>
    </submittedName>
</protein>
<dbReference type="InterPro" id="IPR015187">
    <property type="entry name" value="BRCA2_OB_1"/>
</dbReference>
<dbReference type="Gene3D" id="2.40.50.140">
    <property type="entry name" value="Nucleic acid-binding proteins"/>
    <property type="match status" value="3"/>
</dbReference>
<feature type="coiled-coil region" evidence="6">
    <location>
        <begin position="1092"/>
        <end position="1133"/>
    </location>
</feature>
<dbReference type="SUPFAM" id="SSF50249">
    <property type="entry name" value="Nucleic acid-binding proteins"/>
    <property type="match status" value="3"/>
</dbReference>
<reference evidence="12 13" key="1">
    <citation type="submission" date="2025-05" db="UniProtKB">
        <authorList>
            <consortium name="RefSeq"/>
        </authorList>
    </citation>
    <scope>IDENTIFICATION</scope>
    <source>
        <tissue evidence="12 13">Whole Larva</tissue>
    </source>
</reference>
<keyword evidence="3" id="KW-0238">DNA-binding</keyword>
<feature type="domain" description="BRCA2 OB1" evidence="8">
    <location>
        <begin position="1293"/>
        <end position="1402"/>
    </location>
</feature>
<keyword evidence="1" id="KW-0677">Repeat</keyword>
<accession>A0ABM1NHY5</accession>
<dbReference type="Gene3D" id="6.10.70.10">
    <property type="match status" value="1"/>
</dbReference>
<dbReference type="InterPro" id="IPR015525">
    <property type="entry name" value="BRCA2"/>
</dbReference>
<name>A0ABM1NHY5_NICVS</name>
<evidence type="ECO:0000256" key="3">
    <source>
        <dbReference type="ARBA" id="ARBA00023125"/>
    </source>
</evidence>
<dbReference type="SUPFAM" id="SSF81872">
    <property type="entry name" value="BRCA2 helical domain"/>
    <property type="match status" value="1"/>
</dbReference>
<evidence type="ECO:0000259" key="9">
    <source>
        <dbReference type="Pfam" id="PF09104"/>
    </source>
</evidence>
<evidence type="ECO:0000256" key="5">
    <source>
        <dbReference type="ARBA" id="ARBA00023204"/>
    </source>
</evidence>
<dbReference type="PANTHER" id="PTHR11289">
    <property type="entry name" value="BREAST CANCER TYPE 2 SUSCEPTIBILITY PROTEIN BRCA2"/>
    <property type="match status" value="1"/>
</dbReference>
<evidence type="ECO:0000313" key="11">
    <source>
        <dbReference type="Proteomes" id="UP000695000"/>
    </source>
</evidence>
<evidence type="ECO:0000256" key="7">
    <source>
        <dbReference type="SAM" id="MobiDB-lite"/>
    </source>
</evidence>
<dbReference type="PROSITE" id="PS50138">
    <property type="entry name" value="BRCA2_REPEAT"/>
    <property type="match status" value="3"/>
</dbReference>
<dbReference type="Pfam" id="PF09104">
    <property type="entry name" value="BRCA-2_OB3"/>
    <property type="match status" value="1"/>
</dbReference>
<dbReference type="InterPro" id="IPR036315">
    <property type="entry name" value="BRCA2_hlx_sf"/>
</dbReference>
<keyword evidence="2" id="KW-0227">DNA damage</keyword>
<gene>
    <name evidence="12 13" type="primary">LOC108569399</name>
</gene>
<dbReference type="CDD" id="cd04493">
    <property type="entry name" value="BRCA2DBD_OB1"/>
    <property type="match status" value="1"/>
</dbReference>
<feature type="domain" description="BRCA2 OB3" evidence="9">
    <location>
        <begin position="1641"/>
        <end position="1773"/>
    </location>
</feature>
<evidence type="ECO:0000256" key="2">
    <source>
        <dbReference type="ARBA" id="ARBA00022763"/>
    </source>
</evidence>
<dbReference type="RefSeq" id="XP_017786435.1">
    <property type="nucleotide sequence ID" value="XM_017930946.1"/>
</dbReference>
<evidence type="ECO:0000313" key="13">
    <source>
        <dbReference type="RefSeq" id="XP_017786435.1"/>
    </source>
</evidence>
<dbReference type="InterPro" id="IPR002093">
    <property type="entry name" value="BRCA2_repeat"/>
</dbReference>